<dbReference type="SUPFAM" id="SSF54695">
    <property type="entry name" value="POZ domain"/>
    <property type="match status" value="2"/>
</dbReference>
<evidence type="ECO:0000259" key="1">
    <source>
        <dbReference type="PROSITE" id="PS50097"/>
    </source>
</evidence>
<dbReference type="SUPFAM" id="SSF49599">
    <property type="entry name" value="TRAF domain-like"/>
    <property type="match status" value="1"/>
</dbReference>
<dbReference type="AlphaFoldDB" id="A0A6H5IVE6"/>
<dbReference type="SMART" id="SM00225">
    <property type="entry name" value="BTB"/>
    <property type="match status" value="2"/>
</dbReference>
<dbReference type="Pfam" id="PF00651">
    <property type="entry name" value="BTB"/>
    <property type="match status" value="2"/>
</dbReference>
<gene>
    <name evidence="2" type="ORF">TBRA_LOCUS13033</name>
</gene>
<dbReference type="Proteomes" id="UP000479190">
    <property type="component" value="Unassembled WGS sequence"/>
</dbReference>
<dbReference type="InterPro" id="IPR011333">
    <property type="entry name" value="SKP1/BTB/POZ_sf"/>
</dbReference>
<keyword evidence="3" id="KW-1185">Reference proteome</keyword>
<feature type="domain" description="BTB" evidence="1">
    <location>
        <begin position="365"/>
        <end position="425"/>
    </location>
</feature>
<protein>
    <recommendedName>
        <fullName evidence="1">BTB domain-containing protein</fullName>
    </recommendedName>
</protein>
<feature type="domain" description="BTB" evidence="1">
    <location>
        <begin position="124"/>
        <end position="193"/>
    </location>
</feature>
<reference evidence="2 3" key="1">
    <citation type="submission" date="2020-02" db="EMBL/GenBank/DDBJ databases">
        <authorList>
            <person name="Ferguson B K."/>
        </authorList>
    </citation>
    <scope>NUCLEOTIDE SEQUENCE [LARGE SCALE GENOMIC DNA]</scope>
</reference>
<evidence type="ECO:0000313" key="2">
    <source>
        <dbReference type="EMBL" id="CAB0041363.1"/>
    </source>
</evidence>
<dbReference type="OrthoDB" id="6359816at2759"/>
<proteinExistence type="predicted"/>
<dbReference type="Gene3D" id="6.10.250.3030">
    <property type="match status" value="2"/>
</dbReference>
<dbReference type="PANTHER" id="PTHR24413">
    <property type="entry name" value="SPECKLE-TYPE POZ PROTEIN"/>
    <property type="match status" value="1"/>
</dbReference>
<dbReference type="Gene3D" id="3.30.710.10">
    <property type="entry name" value="Potassium Channel Kv1.1, Chain A"/>
    <property type="match status" value="2"/>
</dbReference>
<dbReference type="EMBL" id="CADCXV010001111">
    <property type="protein sequence ID" value="CAB0041363.1"/>
    <property type="molecule type" value="Genomic_DNA"/>
</dbReference>
<organism evidence="2 3">
    <name type="scientific">Trichogramma brassicae</name>
    <dbReference type="NCBI Taxonomy" id="86971"/>
    <lineage>
        <taxon>Eukaryota</taxon>
        <taxon>Metazoa</taxon>
        <taxon>Ecdysozoa</taxon>
        <taxon>Arthropoda</taxon>
        <taxon>Hexapoda</taxon>
        <taxon>Insecta</taxon>
        <taxon>Pterygota</taxon>
        <taxon>Neoptera</taxon>
        <taxon>Endopterygota</taxon>
        <taxon>Hymenoptera</taxon>
        <taxon>Apocrita</taxon>
        <taxon>Proctotrupomorpha</taxon>
        <taxon>Chalcidoidea</taxon>
        <taxon>Trichogrammatidae</taxon>
        <taxon>Trichogramma</taxon>
    </lineage>
</organism>
<dbReference type="InterPro" id="IPR000210">
    <property type="entry name" value="BTB/POZ_dom"/>
</dbReference>
<name>A0A6H5IVE6_9HYME</name>
<evidence type="ECO:0000313" key="3">
    <source>
        <dbReference type="Proteomes" id="UP000479190"/>
    </source>
</evidence>
<accession>A0A6H5IVE6</accession>
<dbReference type="PROSITE" id="PS50097">
    <property type="entry name" value="BTB"/>
    <property type="match status" value="2"/>
</dbReference>
<sequence>MFFPTGISGDDDFAKLYLVQCKYDEVEVSFTVTFLVDDKPVKTEKSISRKFNQRVKELGIQKVYRVQNVNELLSAEDVMTIRCELTVRVSEVKETVPIEPIEGSASFLPWHLDFSNLFLSEHLSDVELVAQSGPSVPGHMILLAANSPVLLRMIESAEKRENGRNVVYVNDIRREVLVDMMCFIYKRKVAWSGVDFIGDLLSAAHNYQVEELKQLCETMLSNHLTVKNAMEVYVKAKACNAEHLKAEALRFLQKDEFAGVALSQATEVEHVCQFTISVMIDRRPVVIIRAGSCDFARSSNSYRLRELFKLKNSREVLSEDTLTLRCDLTIVADSESLLIEQPIADAAATRPKWKFNELFLSEHLSDVRLRTACGKTIPAHKALLAAASPIFNKMFSNDMLESRVNFVCINDIGYEALVQMLRYVYATGIRDRIETSVMCELLEAADKYDIEGLRLECERILCANLTVENAIDLLSTALKHNADSLKSRAQFMDFSE</sequence>